<keyword evidence="4" id="KW-1185">Reference proteome</keyword>
<reference evidence="3" key="1">
    <citation type="journal article" date="2014" name="Int. J. Syst. Evol. Microbiol.">
        <title>Complete genome sequence of Corynebacterium casei LMG S-19264T (=DSM 44701T), isolated from a smear-ripened cheese.</title>
        <authorList>
            <consortium name="US DOE Joint Genome Institute (JGI-PGF)"/>
            <person name="Walter F."/>
            <person name="Albersmeier A."/>
            <person name="Kalinowski J."/>
            <person name="Ruckert C."/>
        </authorList>
    </citation>
    <scope>NUCLEOTIDE SEQUENCE</scope>
    <source>
        <strain evidence="3">CGMCC 1.12160</strain>
    </source>
</reference>
<protein>
    <recommendedName>
        <fullName evidence="5">TupA-like ATPgrasp</fullName>
    </recommendedName>
</protein>
<proteinExistence type="predicted"/>
<reference evidence="3" key="2">
    <citation type="submission" date="2020-09" db="EMBL/GenBank/DDBJ databases">
        <authorList>
            <person name="Sun Q."/>
            <person name="Zhou Y."/>
        </authorList>
    </citation>
    <scope>NUCLEOTIDE SEQUENCE</scope>
    <source>
        <strain evidence="3">CGMCC 1.12160</strain>
    </source>
</reference>
<evidence type="ECO:0000313" key="4">
    <source>
        <dbReference type="Proteomes" id="UP000605670"/>
    </source>
</evidence>
<comment type="caution">
    <text evidence="3">The sequence shown here is derived from an EMBL/GenBank/DDBJ whole genome shotgun (WGS) entry which is preliminary data.</text>
</comment>
<dbReference type="InterPro" id="IPR029465">
    <property type="entry name" value="ATPgrasp_TupA"/>
</dbReference>
<dbReference type="AlphaFoldDB" id="A0A917F5W7"/>
<dbReference type="Proteomes" id="UP000605670">
    <property type="component" value="Unassembled WGS sequence"/>
</dbReference>
<dbReference type="Pfam" id="PF14305">
    <property type="entry name" value="ATPgrasp_TupA"/>
    <property type="match status" value="1"/>
</dbReference>
<name>A0A917F5W7_9MICO</name>
<keyword evidence="1" id="KW-0175">Coiled coil</keyword>
<dbReference type="SUPFAM" id="SSF56059">
    <property type="entry name" value="Glutathione synthetase ATP-binding domain-like"/>
    <property type="match status" value="1"/>
</dbReference>
<feature type="coiled-coil region" evidence="1">
    <location>
        <begin position="27"/>
        <end position="54"/>
    </location>
</feature>
<organism evidence="3 4">
    <name type="scientific">Ornithinimicrobium tianjinense</name>
    <dbReference type="NCBI Taxonomy" id="1195761"/>
    <lineage>
        <taxon>Bacteria</taxon>
        <taxon>Bacillati</taxon>
        <taxon>Actinomycetota</taxon>
        <taxon>Actinomycetes</taxon>
        <taxon>Micrococcales</taxon>
        <taxon>Ornithinimicrobiaceae</taxon>
        <taxon>Ornithinimicrobium</taxon>
    </lineage>
</organism>
<feature type="region of interest" description="Disordered" evidence="2">
    <location>
        <begin position="363"/>
        <end position="382"/>
    </location>
</feature>
<dbReference type="RefSeq" id="WP_188430474.1">
    <property type="nucleotide sequence ID" value="NZ_BAABKH010000003.1"/>
</dbReference>
<evidence type="ECO:0008006" key="5">
    <source>
        <dbReference type="Google" id="ProtNLM"/>
    </source>
</evidence>
<gene>
    <name evidence="3" type="ORF">GCM10011366_20620</name>
</gene>
<evidence type="ECO:0000256" key="2">
    <source>
        <dbReference type="SAM" id="MobiDB-lite"/>
    </source>
</evidence>
<dbReference type="EMBL" id="BMEM01000003">
    <property type="protein sequence ID" value="GGF52686.1"/>
    <property type="molecule type" value="Genomic_DNA"/>
</dbReference>
<evidence type="ECO:0000313" key="3">
    <source>
        <dbReference type="EMBL" id="GGF52686.1"/>
    </source>
</evidence>
<accession>A0A917F5W7</accession>
<sequence length="382" mass="42985">MGNVQNGTSAWGTRLRTWRLRPWWSRSGQSERRVAELEKQVDTLQRKLTYHRNLSKQRAAQLQLLAPSQGSVPEAGSELTEEARRLLGLPSHLAQMAMWRRDINRARQARDATDVRVGMNRKLAMYRLAESHGLRVPRIYGLWETPEEIDWDALPDDVVLKSDRGAAGRGVLPLRREGDGYRLVGQKRAYAPRRFVGQLRERADAGSLAGPFFAEELMPLEGESLPHDIKVYAFYGEVGQVLVRGVRRHGDSRGARWRYLDAEGHDLGAVSATNEVDPTLPVPTRLRECVEAARALSVAAPVPFVRVDLYDRPDGLWFGELTITPGGPQVYTAVHDARLGQLWEEAAYRLHRDLRAGRPPTLTYGAHAIRTPDAESVAQRSR</sequence>
<evidence type="ECO:0000256" key="1">
    <source>
        <dbReference type="SAM" id="Coils"/>
    </source>
</evidence>